<evidence type="ECO:0000256" key="3">
    <source>
        <dbReference type="SAM" id="SignalP"/>
    </source>
</evidence>
<dbReference type="Proteomes" id="UP000030758">
    <property type="component" value="Unassembled WGS sequence"/>
</dbReference>
<protein>
    <recommendedName>
        <fullName evidence="5">Nematode cuticle collagen N-terminal domain-containing protein</fullName>
    </recommendedName>
</protein>
<feature type="transmembrane region" description="Helical" evidence="2">
    <location>
        <begin position="63"/>
        <end position="81"/>
    </location>
</feature>
<feature type="signal peptide" evidence="3">
    <location>
        <begin position="1"/>
        <end position="24"/>
    </location>
</feature>
<feature type="region of interest" description="Disordered" evidence="1">
    <location>
        <begin position="103"/>
        <end position="140"/>
    </location>
</feature>
<feature type="compositionally biased region" description="Pro residues" evidence="1">
    <location>
        <begin position="123"/>
        <end position="139"/>
    </location>
</feature>
<feature type="transmembrane region" description="Helical" evidence="2">
    <location>
        <begin position="174"/>
        <end position="193"/>
    </location>
</feature>
<keyword evidence="2" id="KW-0472">Membrane</keyword>
<gene>
    <name evidence="4" type="ORF">M514_09126</name>
</gene>
<dbReference type="AlphaFoldDB" id="A0A085N5L7"/>
<keyword evidence="2" id="KW-0812">Transmembrane</keyword>
<feature type="region of interest" description="Disordered" evidence="1">
    <location>
        <begin position="321"/>
        <end position="358"/>
    </location>
</feature>
<dbReference type="PANTHER" id="PTHR48148">
    <property type="entry name" value="KERATINOCYTE PROLINE-RICH PROTEIN"/>
    <property type="match status" value="1"/>
</dbReference>
<feature type="transmembrane region" description="Helical" evidence="2">
    <location>
        <begin position="260"/>
        <end position="278"/>
    </location>
</feature>
<dbReference type="PANTHER" id="PTHR48148:SF3">
    <property type="entry name" value="KERATINOCYTE PROLINE-RICH PROTEIN"/>
    <property type="match status" value="1"/>
</dbReference>
<keyword evidence="2" id="KW-1133">Transmembrane helix</keyword>
<dbReference type="EMBL" id="KL367551">
    <property type="protein sequence ID" value="KFD64763.1"/>
    <property type="molecule type" value="Genomic_DNA"/>
</dbReference>
<feature type="compositionally biased region" description="Pro residues" evidence="1">
    <location>
        <begin position="393"/>
        <end position="449"/>
    </location>
</feature>
<proteinExistence type="predicted"/>
<accession>A0A085N5L7</accession>
<evidence type="ECO:0000256" key="1">
    <source>
        <dbReference type="SAM" id="MobiDB-lite"/>
    </source>
</evidence>
<reference evidence="4" key="1">
    <citation type="journal article" date="2014" name="Nat. Genet.">
        <title>Genome and transcriptome of the porcine whipworm Trichuris suis.</title>
        <authorList>
            <person name="Jex A.R."/>
            <person name="Nejsum P."/>
            <person name="Schwarz E.M."/>
            <person name="Hu L."/>
            <person name="Young N.D."/>
            <person name="Hall R.S."/>
            <person name="Korhonen P.K."/>
            <person name="Liao S."/>
            <person name="Thamsborg S."/>
            <person name="Xia J."/>
            <person name="Xu P."/>
            <person name="Wang S."/>
            <person name="Scheerlinck J.P."/>
            <person name="Hofmann A."/>
            <person name="Sternberg P.W."/>
            <person name="Wang J."/>
            <person name="Gasser R.B."/>
        </authorList>
    </citation>
    <scope>NUCLEOTIDE SEQUENCE [LARGE SCALE GENOMIC DNA]</scope>
    <source>
        <strain evidence="4">DCEP-RM93F</strain>
    </source>
</reference>
<feature type="chain" id="PRO_5001795717" description="Nematode cuticle collagen N-terminal domain-containing protein" evidence="3">
    <location>
        <begin position="25"/>
        <end position="643"/>
    </location>
</feature>
<evidence type="ECO:0000313" key="4">
    <source>
        <dbReference type="EMBL" id="KFD64763.1"/>
    </source>
</evidence>
<organism evidence="4">
    <name type="scientific">Trichuris suis</name>
    <name type="common">pig whipworm</name>
    <dbReference type="NCBI Taxonomy" id="68888"/>
    <lineage>
        <taxon>Eukaryota</taxon>
        <taxon>Metazoa</taxon>
        <taxon>Ecdysozoa</taxon>
        <taxon>Nematoda</taxon>
        <taxon>Enoplea</taxon>
        <taxon>Dorylaimia</taxon>
        <taxon>Trichinellida</taxon>
        <taxon>Trichuridae</taxon>
        <taxon>Trichuris</taxon>
    </lineage>
</organism>
<name>A0A085N5L7_9BILA</name>
<feature type="region of interest" description="Disordered" evidence="1">
    <location>
        <begin position="370"/>
        <end position="449"/>
    </location>
</feature>
<keyword evidence="3" id="KW-0732">Signal</keyword>
<feature type="region of interest" description="Disordered" evidence="1">
    <location>
        <begin position="215"/>
        <end position="235"/>
    </location>
</feature>
<feature type="compositionally biased region" description="Pro residues" evidence="1">
    <location>
        <begin position="340"/>
        <end position="351"/>
    </location>
</feature>
<evidence type="ECO:0008006" key="5">
    <source>
        <dbReference type="Google" id="ProtNLM"/>
    </source>
</evidence>
<sequence>MKPLINTTLLFALAIAIAIVGIDAGGRKDTLEVMAGAQEGVREKRGRTSAPIPPRTVITMKPAINITLLFALAIAIAIVGIDAEGLKDTLEAVAENQERVLEKRDTRFRRTPHRGGGWGRPPTSRPLPRPAPRPPPPRPIRYQFAQFRKTLLVRLCIKSQRKGMTTSDRCTMKPAINITLLFALAIAIAIVGIDAEGPKDTLEAVAENQERVLEKRDARFRRTPRRGGSGRPPQVRNLVYRVPRKPPPRLIRRVINMKPAINITLLFALAIAIAIVGIDAAGEEPITLTYTYNICGIEKYSDKDTLDAVAENQERVLEKRNVRIRRMPVRGGNVRHPQPRPRPPPRPAPRPKPSRSGHKDTLEVMAENQERVLQKRQTPHATGPGRRRGPILKPLPPPLPVPRPGPLPLPRPGPLPPPRPGPLPLPRPGPRPLPRPGPRPLPGALPRPVPPRILAESRCAYSTTRMKLLTFLFILIAATVTTVSTNSMESATAGKGKSVIIMAIMDRPHPMAMGKDHTADVVSIMVITVHGRSMATSMDHTADTVNIIITMHSRLMATSMDHTAHTVIIMDPMDHRGRMVTSIAGTVHHGVRHIVVTIIINVQAIRPYTSPMKVCHVISANEIIFQEHLLNNVFESKWSELEV</sequence>
<evidence type="ECO:0000256" key="2">
    <source>
        <dbReference type="SAM" id="Phobius"/>
    </source>
</evidence>